<dbReference type="PANTHER" id="PTHR31293:SF12">
    <property type="entry name" value="RNI-LIKE SUPERFAMILY PROTEIN"/>
    <property type="match status" value="1"/>
</dbReference>
<organism evidence="3 4">
    <name type="scientific">Trifolium medium</name>
    <dbReference type="NCBI Taxonomy" id="97028"/>
    <lineage>
        <taxon>Eukaryota</taxon>
        <taxon>Viridiplantae</taxon>
        <taxon>Streptophyta</taxon>
        <taxon>Embryophyta</taxon>
        <taxon>Tracheophyta</taxon>
        <taxon>Spermatophyta</taxon>
        <taxon>Magnoliopsida</taxon>
        <taxon>eudicotyledons</taxon>
        <taxon>Gunneridae</taxon>
        <taxon>Pentapetalae</taxon>
        <taxon>rosids</taxon>
        <taxon>fabids</taxon>
        <taxon>Fabales</taxon>
        <taxon>Fabaceae</taxon>
        <taxon>Papilionoideae</taxon>
        <taxon>50 kb inversion clade</taxon>
        <taxon>NPAAA clade</taxon>
        <taxon>Hologalegina</taxon>
        <taxon>IRL clade</taxon>
        <taxon>Trifolieae</taxon>
        <taxon>Trifolium</taxon>
    </lineage>
</organism>
<dbReference type="Gene3D" id="1.20.1280.50">
    <property type="match status" value="1"/>
</dbReference>
<proteinExistence type="predicted"/>
<comment type="caution">
    <text evidence="3">The sequence shown here is derived from an EMBL/GenBank/DDBJ whole genome shotgun (WGS) entry which is preliminary data.</text>
</comment>
<feature type="domain" description="F-box" evidence="2">
    <location>
        <begin position="14"/>
        <end position="63"/>
    </location>
</feature>
<name>A0A392PT47_9FABA</name>
<evidence type="ECO:0000313" key="4">
    <source>
        <dbReference type="Proteomes" id="UP000265520"/>
    </source>
</evidence>
<dbReference type="Pfam" id="PF00646">
    <property type="entry name" value="F-box"/>
    <property type="match status" value="1"/>
</dbReference>
<sequence>MSQKKNKCSGESTTTTIESLPDSVLRHILSFLPTKEAVPICLLLSKRWEPLWLELRSLHFDETYHPDYDNCSWYPSRRSQHNSSCSTAERNPATRTPHDRHFNPIA</sequence>
<feature type="compositionally biased region" description="Basic and acidic residues" evidence="1">
    <location>
        <begin position="96"/>
        <end position="106"/>
    </location>
</feature>
<dbReference type="AlphaFoldDB" id="A0A392PT47"/>
<evidence type="ECO:0000313" key="3">
    <source>
        <dbReference type="EMBL" id="MCI14669.1"/>
    </source>
</evidence>
<dbReference type="PANTHER" id="PTHR31293">
    <property type="entry name" value="RNI-LIKE SUPERFAMILY PROTEIN"/>
    <property type="match status" value="1"/>
</dbReference>
<feature type="region of interest" description="Disordered" evidence="1">
    <location>
        <begin position="77"/>
        <end position="106"/>
    </location>
</feature>
<dbReference type="PROSITE" id="PS50181">
    <property type="entry name" value="FBOX"/>
    <property type="match status" value="1"/>
</dbReference>
<evidence type="ECO:0000259" key="2">
    <source>
        <dbReference type="PROSITE" id="PS50181"/>
    </source>
</evidence>
<evidence type="ECO:0000256" key="1">
    <source>
        <dbReference type="SAM" id="MobiDB-lite"/>
    </source>
</evidence>
<keyword evidence="4" id="KW-1185">Reference proteome</keyword>
<dbReference type="SUPFAM" id="SSF81383">
    <property type="entry name" value="F-box domain"/>
    <property type="match status" value="1"/>
</dbReference>
<dbReference type="InterPro" id="IPR001810">
    <property type="entry name" value="F-box_dom"/>
</dbReference>
<dbReference type="Proteomes" id="UP000265520">
    <property type="component" value="Unassembled WGS sequence"/>
</dbReference>
<dbReference type="EMBL" id="LXQA010093324">
    <property type="protein sequence ID" value="MCI14669.1"/>
    <property type="molecule type" value="Genomic_DNA"/>
</dbReference>
<protein>
    <submittedName>
        <fullName evidence="3">F-box/LRR-repeat protein</fullName>
    </submittedName>
</protein>
<accession>A0A392PT47</accession>
<dbReference type="InterPro" id="IPR055294">
    <property type="entry name" value="FBL60-like"/>
</dbReference>
<reference evidence="3 4" key="1">
    <citation type="journal article" date="2018" name="Front. Plant Sci.">
        <title>Red Clover (Trifolium pratense) and Zigzag Clover (T. medium) - A Picture of Genomic Similarities and Differences.</title>
        <authorList>
            <person name="Dluhosova J."/>
            <person name="Istvanek J."/>
            <person name="Nedelnik J."/>
            <person name="Repkova J."/>
        </authorList>
    </citation>
    <scope>NUCLEOTIDE SEQUENCE [LARGE SCALE GENOMIC DNA]</scope>
    <source>
        <strain evidence="4">cv. 10/8</strain>
        <tissue evidence="3">Leaf</tissue>
    </source>
</reference>
<dbReference type="InterPro" id="IPR036047">
    <property type="entry name" value="F-box-like_dom_sf"/>
</dbReference>